<accession>A0A561WAX9</accession>
<dbReference type="EMBL" id="VIWY01000003">
    <property type="protein sequence ID" value="TWG21011.1"/>
    <property type="molecule type" value="Genomic_DNA"/>
</dbReference>
<evidence type="ECO:0000313" key="2">
    <source>
        <dbReference type="Proteomes" id="UP000320239"/>
    </source>
</evidence>
<organism evidence="1 2">
    <name type="scientific">Actinoplanes teichomyceticus</name>
    <dbReference type="NCBI Taxonomy" id="1867"/>
    <lineage>
        <taxon>Bacteria</taxon>
        <taxon>Bacillati</taxon>
        <taxon>Actinomycetota</taxon>
        <taxon>Actinomycetes</taxon>
        <taxon>Micromonosporales</taxon>
        <taxon>Micromonosporaceae</taxon>
        <taxon>Actinoplanes</taxon>
    </lineage>
</organism>
<name>A0A561WAX9_ACTTI</name>
<keyword evidence="2" id="KW-1185">Reference proteome</keyword>
<protein>
    <submittedName>
        <fullName evidence="1">Uncharacterized protein</fullName>
    </submittedName>
</protein>
<evidence type="ECO:0000313" key="1">
    <source>
        <dbReference type="EMBL" id="TWG21011.1"/>
    </source>
</evidence>
<reference evidence="1 2" key="1">
    <citation type="submission" date="2019-06" db="EMBL/GenBank/DDBJ databases">
        <title>Sequencing the genomes of 1000 actinobacteria strains.</title>
        <authorList>
            <person name="Klenk H.-P."/>
        </authorList>
    </citation>
    <scope>NUCLEOTIDE SEQUENCE [LARGE SCALE GENOMIC DNA]</scope>
    <source>
        <strain evidence="1 2">DSM 43866</strain>
    </source>
</reference>
<sequence>MASPLPCRIAEWAEQIAQLGLPVAEVTECPGDATHLASVQYRRPGVVVTVAAHVCVWHAETIRQGTPGLLTLPHTPLTVAR</sequence>
<gene>
    <name evidence="1" type="ORF">FHX34_103540</name>
</gene>
<dbReference type="AlphaFoldDB" id="A0A561WAX9"/>
<proteinExistence type="predicted"/>
<dbReference type="RefSeq" id="WP_122979692.1">
    <property type="nucleotide sequence ID" value="NZ_BOMX01000113.1"/>
</dbReference>
<comment type="caution">
    <text evidence="1">The sequence shown here is derived from an EMBL/GenBank/DDBJ whole genome shotgun (WGS) entry which is preliminary data.</text>
</comment>
<dbReference type="Proteomes" id="UP000320239">
    <property type="component" value="Unassembled WGS sequence"/>
</dbReference>